<dbReference type="GO" id="GO:0051707">
    <property type="term" value="P:response to other organism"/>
    <property type="evidence" value="ECO:0007669"/>
    <property type="project" value="UniProtKB-ARBA"/>
</dbReference>
<feature type="chain" id="PRO_5043440497" evidence="7">
    <location>
        <begin position="22"/>
        <end position="451"/>
    </location>
</feature>
<comment type="caution">
    <text evidence="8">The sequence shown here is derived from an EMBL/GenBank/DDBJ whole genome shotgun (WGS) entry which is preliminary data.</text>
</comment>
<keyword evidence="5" id="KW-0677">Repeat</keyword>
<proteinExistence type="predicted"/>
<dbReference type="SUPFAM" id="SSF52058">
    <property type="entry name" value="L domain-like"/>
    <property type="match status" value="1"/>
</dbReference>
<keyword evidence="4 7" id="KW-0732">Signal</keyword>
<dbReference type="FunFam" id="3.80.10.10:FF:000833">
    <property type="entry name" value="Protein TOO MANY MOUTHS"/>
    <property type="match status" value="1"/>
</dbReference>
<feature type="signal peptide" evidence="7">
    <location>
        <begin position="1"/>
        <end position="21"/>
    </location>
</feature>
<protein>
    <submittedName>
        <fullName evidence="8">Uncharacterized protein</fullName>
    </submittedName>
</protein>
<dbReference type="InterPro" id="IPR003591">
    <property type="entry name" value="Leu-rich_rpt_typical-subtyp"/>
</dbReference>
<sequence>MVTTILCILLVSVSFFSTSLSTSPLHESTMSMESSEMETLFKVMELISSDRDWRVTNPDPCSPHSSWPGLECKPSSDNPNLFHVSRLNFGTPPNPTCKPTSTFPSLVFTLPSLQSLFFFNCFTHTNTTLSLPPHFPSSPTLRQLSLKSNQALMGPIPPQISSLKSLHTLTLSQNNLHGKIPTELSTLSSLLHLDLSYNSLTGFIPGGIGGLRSLLVMDLSYNSLSGPIPASIGELGLLQKLDLSSNLLSGEIPASLSSLGYLSFLALSNNSFKGGFPASLTKLQNLQYFIMDDNPMFVPLPSELGSLSRLQELRLANSGYSGPIPESFGSLSKLTTLSLQNNRLTGGIPEELGGLPHIYHLNLSKNMLNGVVPFNESFMRRLGRSLDLSGNPGLCVNGEDGFEGAKAGIGVCGNSRTNGTVVMQGLPLKSSCAPVLLSNLLLVLLGSLSMF</sequence>
<dbReference type="PANTHER" id="PTHR48059">
    <property type="entry name" value="POLYGALACTURONASE INHIBITOR 1"/>
    <property type="match status" value="1"/>
</dbReference>
<gene>
    <name evidence="8" type="ORF">QJS04_geneDACA012900</name>
</gene>
<comment type="subcellular location">
    <subcellularLocation>
        <location evidence="1">Cell membrane</location>
    </subcellularLocation>
</comment>
<dbReference type="Gene3D" id="3.80.10.10">
    <property type="entry name" value="Ribonuclease Inhibitor"/>
    <property type="match status" value="3"/>
</dbReference>
<name>A0AAV9BHP8_ACOGR</name>
<evidence type="ECO:0000256" key="3">
    <source>
        <dbReference type="ARBA" id="ARBA00022614"/>
    </source>
</evidence>
<dbReference type="PANTHER" id="PTHR48059:SF30">
    <property type="entry name" value="OS06G0587000 PROTEIN"/>
    <property type="match status" value="1"/>
</dbReference>
<evidence type="ECO:0000256" key="5">
    <source>
        <dbReference type="ARBA" id="ARBA00022737"/>
    </source>
</evidence>
<dbReference type="Proteomes" id="UP001179952">
    <property type="component" value="Unassembled WGS sequence"/>
</dbReference>
<evidence type="ECO:0000256" key="4">
    <source>
        <dbReference type="ARBA" id="ARBA00022729"/>
    </source>
</evidence>
<evidence type="ECO:0000313" key="8">
    <source>
        <dbReference type="EMBL" id="KAK1276035.1"/>
    </source>
</evidence>
<keyword evidence="2" id="KW-1003">Cell membrane</keyword>
<dbReference type="Pfam" id="PF00560">
    <property type="entry name" value="LRR_1"/>
    <property type="match status" value="1"/>
</dbReference>
<dbReference type="PRINTS" id="PR00019">
    <property type="entry name" value="LEURICHRPT"/>
</dbReference>
<reference evidence="8" key="1">
    <citation type="journal article" date="2023" name="Nat. Commun.">
        <title>Diploid and tetraploid genomes of Acorus and the evolution of monocots.</title>
        <authorList>
            <person name="Ma L."/>
            <person name="Liu K.W."/>
            <person name="Li Z."/>
            <person name="Hsiao Y.Y."/>
            <person name="Qi Y."/>
            <person name="Fu T."/>
            <person name="Tang G.D."/>
            <person name="Zhang D."/>
            <person name="Sun W.H."/>
            <person name="Liu D.K."/>
            <person name="Li Y."/>
            <person name="Chen G.Z."/>
            <person name="Liu X.D."/>
            <person name="Liao X.Y."/>
            <person name="Jiang Y.T."/>
            <person name="Yu X."/>
            <person name="Hao Y."/>
            <person name="Huang J."/>
            <person name="Zhao X.W."/>
            <person name="Ke S."/>
            <person name="Chen Y.Y."/>
            <person name="Wu W.L."/>
            <person name="Hsu J.L."/>
            <person name="Lin Y.F."/>
            <person name="Huang M.D."/>
            <person name="Li C.Y."/>
            <person name="Huang L."/>
            <person name="Wang Z.W."/>
            <person name="Zhao X."/>
            <person name="Zhong W.Y."/>
            <person name="Peng D.H."/>
            <person name="Ahmad S."/>
            <person name="Lan S."/>
            <person name="Zhang J.S."/>
            <person name="Tsai W.C."/>
            <person name="Van de Peer Y."/>
            <person name="Liu Z.J."/>
        </authorList>
    </citation>
    <scope>NUCLEOTIDE SEQUENCE</scope>
    <source>
        <strain evidence="8">SCP</strain>
    </source>
</reference>
<evidence type="ECO:0000256" key="2">
    <source>
        <dbReference type="ARBA" id="ARBA00022475"/>
    </source>
</evidence>
<evidence type="ECO:0000256" key="7">
    <source>
        <dbReference type="SAM" id="SignalP"/>
    </source>
</evidence>
<dbReference type="InterPro" id="IPR051848">
    <property type="entry name" value="PGIP"/>
</dbReference>
<dbReference type="InterPro" id="IPR001611">
    <property type="entry name" value="Leu-rich_rpt"/>
</dbReference>
<organism evidence="8 9">
    <name type="scientific">Acorus gramineus</name>
    <name type="common">Dwarf sweet flag</name>
    <dbReference type="NCBI Taxonomy" id="55184"/>
    <lineage>
        <taxon>Eukaryota</taxon>
        <taxon>Viridiplantae</taxon>
        <taxon>Streptophyta</taxon>
        <taxon>Embryophyta</taxon>
        <taxon>Tracheophyta</taxon>
        <taxon>Spermatophyta</taxon>
        <taxon>Magnoliopsida</taxon>
        <taxon>Liliopsida</taxon>
        <taxon>Acoraceae</taxon>
        <taxon>Acorus</taxon>
    </lineage>
</organism>
<accession>A0AAV9BHP8</accession>
<dbReference type="EMBL" id="JAUJYN010000003">
    <property type="protein sequence ID" value="KAK1276035.1"/>
    <property type="molecule type" value="Genomic_DNA"/>
</dbReference>
<evidence type="ECO:0000313" key="9">
    <source>
        <dbReference type="Proteomes" id="UP001179952"/>
    </source>
</evidence>
<reference evidence="8" key="2">
    <citation type="submission" date="2023-06" db="EMBL/GenBank/DDBJ databases">
        <authorList>
            <person name="Ma L."/>
            <person name="Liu K.-W."/>
            <person name="Li Z."/>
            <person name="Hsiao Y.-Y."/>
            <person name="Qi Y."/>
            <person name="Fu T."/>
            <person name="Tang G."/>
            <person name="Zhang D."/>
            <person name="Sun W.-H."/>
            <person name="Liu D.-K."/>
            <person name="Li Y."/>
            <person name="Chen G.-Z."/>
            <person name="Liu X.-D."/>
            <person name="Liao X.-Y."/>
            <person name="Jiang Y.-T."/>
            <person name="Yu X."/>
            <person name="Hao Y."/>
            <person name="Huang J."/>
            <person name="Zhao X.-W."/>
            <person name="Ke S."/>
            <person name="Chen Y.-Y."/>
            <person name="Wu W.-L."/>
            <person name="Hsu J.-L."/>
            <person name="Lin Y.-F."/>
            <person name="Huang M.-D."/>
            <person name="Li C.-Y."/>
            <person name="Huang L."/>
            <person name="Wang Z.-W."/>
            <person name="Zhao X."/>
            <person name="Zhong W.-Y."/>
            <person name="Peng D.-H."/>
            <person name="Ahmad S."/>
            <person name="Lan S."/>
            <person name="Zhang J.-S."/>
            <person name="Tsai W.-C."/>
            <person name="Van De Peer Y."/>
            <person name="Liu Z.-J."/>
        </authorList>
    </citation>
    <scope>NUCLEOTIDE SEQUENCE</scope>
    <source>
        <strain evidence="8">SCP</strain>
        <tissue evidence="8">Leaves</tissue>
    </source>
</reference>
<dbReference type="Pfam" id="PF13855">
    <property type="entry name" value="LRR_8"/>
    <property type="match status" value="2"/>
</dbReference>
<dbReference type="AlphaFoldDB" id="A0AAV9BHP8"/>
<evidence type="ECO:0000256" key="6">
    <source>
        <dbReference type="ARBA" id="ARBA00023136"/>
    </source>
</evidence>
<keyword evidence="9" id="KW-1185">Reference proteome</keyword>
<dbReference type="InterPro" id="IPR032675">
    <property type="entry name" value="LRR_dom_sf"/>
</dbReference>
<evidence type="ECO:0000256" key="1">
    <source>
        <dbReference type="ARBA" id="ARBA00004236"/>
    </source>
</evidence>
<dbReference type="GO" id="GO:0005886">
    <property type="term" value="C:plasma membrane"/>
    <property type="evidence" value="ECO:0007669"/>
    <property type="project" value="UniProtKB-SubCell"/>
</dbReference>
<dbReference type="FunFam" id="3.80.10.10:FF:000269">
    <property type="entry name" value="Piriformospora indica-insensitive protein 2"/>
    <property type="match status" value="1"/>
</dbReference>
<keyword evidence="6" id="KW-0472">Membrane</keyword>
<dbReference type="SMART" id="SM00369">
    <property type="entry name" value="LRR_TYP"/>
    <property type="match status" value="3"/>
</dbReference>
<keyword evidence="3" id="KW-0433">Leucine-rich repeat</keyword>